<dbReference type="Gene3D" id="3.40.50.880">
    <property type="match status" value="1"/>
</dbReference>
<keyword evidence="2" id="KW-0315">Glutamine amidotransferase</keyword>
<dbReference type="InterPro" id="IPR017926">
    <property type="entry name" value="GATASE"/>
</dbReference>
<sequence>MLKPIIIVSAGQPPPAILGRHGDFSDWIAAGLGPALPVAVLDARTAPSLPAVTDIAAVVVTGSPSMVTDHESWSERLAGWLRELVHAEVPVLGICYGHQLLAYALGGEVGYRAGGLALGTDTVQLTAGAVGDALLDGLPARFPAPFVHRQSVLRLPPGACRLAGHEPEPCQMFRIGQRAWGVQFHPEFSATVMREYVQQLAPEPDAPVLARSVQETPHAAAILSRFAALSAAGTGTGCGHTGSNAW</sequence>
<dbReference type="NCBIfam" id="NF006562">
    <property type="entry name" value="PRK09065.1"/>
    <property type="match status" value="1"/>
</dbReference>
<comment type="caution">
    <text evidence="2">The sequence shown here is derived from an EMBL/GenBank/DDBJ whole genome shotgun (WGS) entry which is preliminary data.</text>
</comment>
<dbReference type="Pfam" id="PF00117">
    <property type="entry name" value="GATase"/>
    <property type="match status" value="1"/>
</dbReference>
<accession>A0ABT0E6U8</accession>
<dbReference type="Proteomes" id="UP001165524">
    <property type="component" value="Unassembled WGS sequence"/>
</dbReference>
<evidence type="ECO:0000313" key="3">
    <source>
        <dbReference type="Proteomes" id="UP001165524"/>
    </source>
</evidence>
<dbReference type="PANTHER" id="PTHR42695">
    <property type="entry name" value="GLUTAMINE AMIDOTRANSFERASE YLR126C-RELATED"/>
    <property type="match status" value="1"/>
</dbReference>
<name>A0ABT0E6U8_9GAMM</name>
<dbReference type="CDD" id="cd01741">
    <property type="entry name" value="GATase1_1"/>
    <property type="match status" value="1"/>
</dbReference>
<dbReference type="InterPro" id="IPR044992">
    <property type="entry name" value="ChyE-like"/>
</dbReference>
<evidence type="ECO:0000259" key="1">
    <source>
        <dbReference type="Pfam" id="PF00117"/>
    </source>
</evidence>
<dbReference type="InterPro" id="IPR029062">
    <property type="entry name" value="Class_I_gatase-like"/>
</dbReference>
<dbReference type="SUPFAM" id="SSF52317">
    <property type="entry name" value="Class I glutamine amidotransferase-like"/>
    <property type="match status" value="1"/>
</dbReference>
<dbReference type="EMBL" id="JALKII010000004">
    <property type="protein sequence ID" value="MCK0537536.1"/>
    <property type="molecule type" value="Genomic_DNA"/>
</dbReference>
<keyword evidence="3" id="KW-1185">Reference proteome</keyword>
<feature type="domain" description="Glutamine amidotransferase" evidence="1">
    <location>
        <begin position="52"/>
        <end position="194"/>
    </location>
</feature>
<dbReference type="PANTHER" id="PTHR42695:SF5">
    <property type="entry name" value="GLUTAMINE AMIDOTRANSFERASE YLR126C-RELATED"/>
    <property type="match status" value="1"/>
</dbReference>
<organism evidence="2 3">
    <name type="scientific">Alcanivorax quisquiliarum</name>
    <dbReference type="NCBI Taxonomy" id="2933565"/>
    <lineage>
        <taxon>Bacteria</taxon>
        <taxon>Pseudomonadati</taxon>
        <taxon>Pseudomonadota</taxon>
        <taxon>Gammaproteobacteria</taxon>
        <taxon>Oceanospirillales</taxon>
        <taxon>Alcanivoracaceae</taxon>
        <taxon>Alcanivorax</taxon>
    </lineage>
</organism>
<gene>
    <name evidence="2" type="ORF">MU846_07415</name>
</gene>
<protein>
    <submittedName>
        <fullName evidence="2">Glutamine amidotransferase</fullName>
    </submittedName>
</protein>
<reference evidence="2" key="1">
    <citation type="submission" date="2022-04" db="EMBL/GenBank/DDBJ databases">
        <title>Alcanivorax sp. CY1518 draft genome sequence.</title>
        <authorList>
            <person name="Zhao G."/>
            <person name="An M."/>
        </authorList>
    </citation>
    <scope>NUCLEOTIDE SEQUENCE</scope>
    <source>
        <strain evidence="2">CY1518</strain>
    </source>
</reference>
<proteinExistence type="predicted"/>
<dbReference type="PROSITE" id="PS51273">
    <property type="entry name" value="GATASE_TYPE_1"/>
    <property type="match status" value="1"/>
</dbReference>
<dbReference type="RefSeq" id="WP_246951228.1">
    <property type="nucleotide sequence ID" value="NZ_JALKII010000004.1"/>
</dbReference>
<evidence type="ECO:0000313" key="2">
    <source>
        <dbReference type="EMBL" id="MCK0537536.1"/>
    </source>
</evidence>